<reference evidence="1 2" key="1">
    <citation type="submission" date="2015-07" db="EMBL/GenBank/DDBJ databases">
        <title>Emmonsia species relationships and genome sequence.</title>
        <authorList>
            <person name="Cuomo C.A."/>
            <person name="Schwartz I.S."/>
            <person name="Kenyon C."/>
            <person name="de Hoog G.S."/>
            <person name="Govender N.P."/>
            <person name="Botha A."/>
            <person name="Moreno L."/>
            <person name="de Vries M."/>
            <person name="Munoz J.F."/>
            <person name="Stielow J.B."/>
        </authorList>
    </citation>
    <scope>NUCLEOTIDE SEQUENCE [LARGE SCALE GENOMIC DNA]</scope>
    <source>
        <strain evidence="1 2">CBS 136260</strain>
    </source>
</reference>
<sequence>DPVLVESDTDKTNTEYENTLQWSFTDPIKDNVEDADDNTLEMSGAQFKRQKVWSQESASYS</sequence>
<name>A0A1B7NPU0_9EURO</name>
<organism evidence="1 2">
    <name type="scientific">Emergomyces africanus</name>
    <dbReference type="NCBI Taxonomy" id="1955775"/>
    <lineage>
        <taxon>Eukaryota</taxon>
        <taxon>Fungi</taxon>
        <taxon>Dikarya</taxon>
        <taxon>Ascomycota</taxon>
        <taxon>Pezizomycotina</taxon>
        <taxon>Eurotiomycetes</taxon>
        <taxon>Eurotiomycetidae</taxon>
        <taxon>Onygenales</taxon>
        <taxon>Ajellomycetaceae</taxon>
        <taxon>Emergomyces</taxon>
    </lineage>
</organism>
<proteinExistence type="predicted"/>
<accession>A0A1B7NPU0</accession>
<dbReference type="Proteomes" id="UP000091918">
    <property type="component" value="Unassembled WGS sequence"/>
</dbReference>
<evidence type="ECO:0000313" key="2">
    <source>
        <dbReference type="Proteomes" id="UP000091918"/>
    </source>
</evidence>
<dbReference type="AlphaFoldDB" id="A0A1B7NPU0"/>
<evidence type="ECO:0000313" key="1">
    <source>
        <dbReference type="EMBL" id="OAX78805.1"/>
    </source>
</evidence>
<dbReference type="EMBL" id="LGUA01001304">
    <property type="protein sequence ID" value="OAX78805.1"/>
    <property type="molecule type" value="Genomic_DNA"/>
</dbReference>
<comment type="caution">
    <text evidence="1">The sequence shown here is derived from an EMBL/GenBank/DDBJ whole genome shotgun (WGS) entry which is preliminary data.</text>
</comment>
<gene>
    <name evidence="1" type="ORF">ACJ72_06886</name>
</gene>
<keyword evidence="2" id="KW-1185">Reference proteome</keyword>
<protein>
    <submittedName>
        <fullName evidence="1">Uncharacterized protein</fullName>
    </submittedName>
</protein>
<feature type="non-terminal residue" evidence="1">
    <location>
        <position position="1"/>
    </location>
</feature>